<reference evidence="3" key="1">
    <citation type="submission" date="2009-08" db="EMBL/GenBank/DDBJ databases">
        <authorList>
            <person name="Weinstock G."/>
            <person name="Sodergren E."/>
            <person name="Clifton S."/>
            <person name="Fulton L."/>
            <person name="Fulton B."/>
            <person name="Courtney L."/>
            <person name="Fronick C."/>
            <person name="Harrison M."/>
            <person name="Strong C."/>
            <person name="Farmer C."/>
            <person name="Delahaunty K."/>
            <person name="Markovic C."/>
            <person name="Hall O."/>
            <person name="Minx P."/>
            <person name="Tomlinson C."/>
            <person name="Mitreva M."/>
            <person name="Nelson J."/>
            <person name="Hou S."/>
            <person name="Wollam A."/>
            <person name="Pepin K.H."/>
            <person name="Johnson M."/>
            <person name="Bhonagiri V."/>
            <person name="Nash W.E."/>
            <person name="Warren W."/>
            <person name="Chinwalla A."/>
            <person name="Mardis E.R."/>
            <person name="Wilson R.K."/>
        </authorList>
    </citation>
    <scope>NUCLEOTIDE SEQUENCE [LARGE SCALE GENOMIC DNA]</scope>
    <source>
        <strain evidence="3">A2-165</strain>
    </source>
</reference>
<dbReference type="PANTHER" id="PTHR13832:SF827">
    <property type="entry name" value="PROTEIN PHOSPHATASE 1L"/>
    <property type="match status" value="1"/>
</dbReference>
<dbReference type="eggNOG" id="COG0631">
    <property type="taxonomic scope" value="Bacteria"/>
</dbReference>
<dbReference type="Proteomes" id="UP000004619">
    <property type="component" value="Unassembled WGS sequence"/>
</dbReference>
<name>C7H5I0_FAED2</name>
<dbReference type="Gene3D" id="3.60.40.10">
    <property type="entry name" value="PPM-type phosphatase domain"/>
    <property type="match status" value="1"/>
</dbReference>
<dbReference type="InterPro" id="IPR036457">
    <property type="entry name" value="PPM-type-like_dom_sf"/>
</dbReference>
<dbReference type="InterPro" id="IPR015655">
    <property type="entry name" value="PP2C"/>
</dbReference>
<proteinExistence type="predicted"/>
<keyword evidence="3" id="KW-0378">Hydrolase</keyword>
<dbReference type="PATRIC" id="fig|411483.3.peg.1525"/>
<dbReference type="SMART" id="SM00331">
    <property type="entry name" value="PP2C_SIG"/>
    <property type="match status" value="1"/>
</dbReference>
<evidence type="ECO:0000256" key="1">
    <source>
        <dbReference type="SAM" id="MobiDB-lite"/>
    </source>
</evidence>
<feature type="region of interest" description="Disordered" evidence="1">
    <location>
        <begin position="1"/>
        <end position="20"/>
    </location>
</feature>
<dbReference type="PANTHER" id="PTHR13832">
    <property type="entry name" value="PROTEIN PHOSPHATASE 2C"/>
    <property type="match status" value="1"/>
</dbReference>
<dbReference type="GO" id="GO:0004722">
    <property type="term" value="F:protein serine/threonine phosphatase activity"/>
    <property type="evidence" value="ECO:0007669"/>
    <property type="project" value="UniProtKB-EC"/>
</dbReference>
<dbReference type="InterPro" id="IPR001932">
    <property type="entry name" value="PPM-type_phosphatase-like_dom"/>
</dbReference>
<dbReference type="EC" id="3.1.3.16" evidence="3"/>
<gene>
    <name evidence="3" type="primary">stp</name>
    <name evidence="3" type="ORF">FAEPRAA2165_01551</name>
</gene>
<dbReference type="SUPFAM" id="SSF81606">
    <property type="entry name" value="PP2C-like"/>
    <property type="match status" value="1"/>
</dbReference>
<evidence type="ECO:0000313" key="3">
    <source>
        <dbReference type="EMBL" id="EEU96868.1"/>
    </source>
</evidence>
<dbReference type="EMBL" id="ACOP02000043">
    <property type="protein sequence ID" value="EEU96868.1"/>
    <property type="molecule type" value="Genomic_DNA"/>
</dbReference>
<feature type="domain" description="PPM-type phosphatase" evidence="2">
    <location>
        <begin position="14"/>
        <end position="252"/>
    </location>
</feature>
<dbReference type="AlphaFoldDB" id="C7H5I0"/>
<accession>C7H5I0</accession>
<dbReference type="CDD" id="cd00143">
    <property type="entry name" value="PP2Cc"/>
    <property type="match status" value="1"/>
</dbReference>
<dbReference type="HOGENOM" id="CLU_034545_4_1_9"/>
<keyword evidence="4" id="KW-1185">Reference proteome</keyword>
<sequence length="260" mass="28109">MVRRKSQEEKPMKLAGKTDVGRVRQENQDDYRAGELPGGAVWALVCDGMGGAKGGREASQGACNVIEQVFQEQYAQCGAGQEGAFLKKALISANRYVFNKAAHEESLAGMGTTAVCALVRGGEATLCHAGDSRAYLCRDGKLTQLTHDHSYVQELVDCGTITEEEAEHHPQKNIITRALGVDYRLEPEVTSVQLQAKDLLLLCSDGLTNMVPVEQMEQLLAQGPFYDLPDRLVDAANENGGSDNITALLLAVEPTEVHHG</sequence>
<dbReference type="PROSITE" id="PS51746">
    <property type="entry name" value="PPM_2"/>
    <property type="match status" value="1"/>
</dbReference>
<protein>
    <submittedName>
        <fullName evidence="3">Serine/threonine phosphatase stp</fullName>
        <ecNumber evidence="3">3.1.3.16</ecNumber>
    </submittedName>
</protein>
<evidence type="ECO:0000313" key="4">
    <source>
        <dbReference type="Proteomes" id="UP000004619"/>
    </source>
</evidence>
<evidence type="ECO:0000259" key="2">
    <source>
        <dbReference type="PROSITE" id="PS51746"/>
    </source>
</evidence>
<dbReference type="Pfam" id="PF13672">
    <property type="entry name" value="PP2C_2"/>
    <property type="match status" value="1"/>
</dbReference>
<dbReference type="SMART" id="SM00332">
    <property type="entry name" value="PP2Cc"/>
    <property type="match status" value="1"/>
</dbReference>
<feature type="compositionally biased region" description="Basic and acidic residues" evidence="1">
    <location>
        <begin position="1"/>
        <end position="12"/>
    </location>
</feature>
<dbReference type="NCBIfam" id="NF033484">
    <property type="entry name" value="Stp1_PP2C_phos"/>
    <property type="match status" value="1"/>
</dbReference>
<dbReference type="STRING" id="411483.FAEPRAA2165_01551"/>
<organism evidence="3 4">
    <name type="scientific">Faecalibacterium duncaniae (strain DSM 17677 / JCM 31915 / A2-165)</name>
    <name type="common">Faecalibacterium prausnitzii</name>
    <dbReference type="NCBI Taxonomy" id="411483"/>
    <lineage>
        <taxon>Bacteria</taxon>
        <taxon>Bacillati</taxon>
        <taxon>Bacillota</taxon>
        <taxon>Clostridia</taxon>
        <taxon>Eubacteriales</taxon>
        <taxon>Oscillospiraceae</taxon>
        <taxon>Faecalibacterium</taxon>
    </lineage>
</organism>
<comment type="caution">
    <text evidence="3">The sequence shown here is derived from an EMBL/GenBank/DDBJ whole genome shotgun (WGS) entry which is preliminary data.</text>
</comment>